<dbReference type="SUPFAM" id="SSF56784">
    <property type="entry name" value="HAD-like"/>
    <property type="match status" value="1"/>
</dbReference>
<dbReference type="EMBL" id="CP027783">
    <property type="protein sequence ID" value="AYW48709.1"/>
    <property type="molecule type" value="Genomic_DNA"/>
</dbReference>
<dbReference type="EMBL" id="BSUW01000001">
    <property type="protein sequence ID" value="GMA71509.1"/>
    <property type="molecule type" value="Genomic_DNA"/>
</dbReference>
<dbReference type="GO" id="GO:0005829">
    <property type="term" value="C:cytosol"/>
    <property type="evidence" value="ECO:0007669"/>
    <property type="project" value="TreeGrafter"/>
</dbReference>
<dbReference type="InterPro" id="IPR000150">
    <property type="entry name" value="Cof"/>
</dbReference>
<dbReference type="Gene3D" id="3.30.1240.10">
    <property type="match status" value="1"/>
</dbReference>
<dbReference type="PANTHER" id="PTHR10000:SF8">
    <property type="entry name" value="HAD SUPERFAMILY HYDROLASE-LIKE, TYPE 3"/>
    <property type="match status" value="1"/>
</dbReference>
<dbReference type="InterPro" id="IPR036412">
    <property type="entry name" value="HAD-like_sf"/>
</dbReference>
<dbReference type="InterPro" id="IPR006379">
    <property type="entry name" value="HAD-SF_hydro_IIB"/>
</dbReference>
<name>A0AA37XJW8_9ENTE</name>
<dbReference type="InterPro" id="IPR023214">
    <property type="entry name" value="HAD_sf"/>
</dbReference>
<reference evidence="2" key="4">
    <citation type="submission" date="2023-02" db="EMBL/GenBank/DDBJ databases">
        <authorList>
            <person name="Sun Q."/>
            <person name="Mori K."/>
        </authorList>
    </citation>
    <scope>NUCLEOTIDE SEQUENCE</scope>
    <source>
        <strain evidence="2">NBRC 114545</strain>
    </source>
</reference>
<dbReference type="Proteomes" id="UP001157039">
    <property type="component" value="Unassembled WGS sequence"/>
</dbReference>
<dbReference type="KEGG" id="too:C7K38_10160"/>
<reference evidence="1 3" key="1">
    <citation type="journal article" date="2012" name="Int. J. Syst. Evol. Microbiol.">
        <title>Characterization of Tetragenococcus strains from sugar thick juice reveals a novel species, Tetragenococcus osmophilus sp. nov., and divides Tetragenococcus halophilus into two subspecies, T. halophilus subsp. halophilus subsp. nov. and T. halophilus subsp. flandriensis subsp. nov.</title>
        <authorList>
            <person name="Juste A."/>
            <person name="Van Trappen S."/>
            <person name="Verreth C."/>
            <person name="Cleenwerck I."/>
            <person name="De Vos P."/>
            <person name="Lievens B."/>
            <person name="Willems K.A."/>
        </authorList>
    </citation>
    <scope>NUCLEOTIDE SEQUENCE [LARGE SCALE GENOMIC DNA]</scope>
    <source>
        <strain evidence="1 3">JCM 31126</strain>
    </source>
</reference>
<dbReference type="NCBIfam" id="TIGR00099">
    <property type="entry name" value="Cof-subfamily"/>
    <property type="match status" value="1"/>
</dbReference>
<dbReference type="AlphaFoldDB" id="A0AA37XJW8"/>
<reference evidence="1" key="3">
    <citation type="submission" date="2018-03" db="EMBL/GenBank/DDBJ databases">
        <authorList>
            <person name="Jeon C.O."/>
        </authorList>
    </citation>
    <scope>NUCLEOTIDE SEQUENCE</scope>
    <source>
        <strain evidence="1">JCM 31126</strain>
    </source>
</reference>
<dbReference type="RefSeq" id="WP_123936491.1">
    <property type="nucleotide sequence ID" value="NZ_BSUW01000001.1"/>
</dbReference>
<evidence type="ECO:0000313" key="1">
    <source>
        <dbReference type="EMBL" id="AYW48709.1"/>
    </source>
</evidence>
<evidence type="ECO:0000313" key="2">
    <source>
        <dbReference type="EMBL" id="GMA71509.1"/>
    </source>
</evidence>
<proteinExistence type="predicted"/>
<dbReference type="PANTHER" id="PTHR10000">
    <property type="entry name" value="PHOSPHOSERINE PHOSPHATASE"/>
    <property type="match status" value="1"/>
</dbReference>
<dbReference type="GO" id="GO:0016791">
    <property type="term" value="F:phosphatase activity"/>
    <property type="evidence" value="ECO:0007669"/>
    <property type="project" value="TreeGrafter"/>
</dbReference>
<keyword evidence="3" id="KW-1185">Reference proteome</keyword>
<protein>
    <submittedName>
        <fullName evidence="2">Haloacid dehalogenase</fullName>
    </submittedName>
</protein>
<dbReference type="Proteomes" id="UP000268310">
    <property type="component" value="Chromosome"/>
</dbReference>
<dbReference type="NCBIfam" id="TIGR01484">
    <property type="entry name" value="HAD-SF-IIB"/>
    <property type="match status" value="1"/>
</dbReference>
<gene>
    <name evidence="1" type="ORF">C7K38_10160</name>
    <name evidence="2" type="ORF">GCM10025885_05580</name>
</gene>
<organism evidence="2 4">
    <name type="scientific">Tetragenococcus osmophilus</name>
    <dbReference type="NCBI Taxonomy" id="526944"/>
    <lineage>
        <taxon>Bacteria</taxon>
        <taxon>Bacillati</taxon>
        <taxon>Bacillota</taxon>
        <taxon>Bacilli</taxon>
        <taxon>Lactobacillales</taxon>
        <taxon>Enterococcaceae</taxon>
        <taxon>Tetragenococcus</taxon>
    </lineage>
</organism>
<sequence>MKAKVIFFDADGTIIKGDKMSQSTQNALYPLKEEGHTLVLSTGRALPALGQALKNIQFDNIISSGGNVIQADGKIIYNVHLSYDELVEITNYLDELEIPYHMEASDYIWLKAGEKKNYLARHESLLSTKTNVTQQQYEQELRNLSSVEERTREMQDLSQIKVNKIHYFHPTITIEQIRNELGDCFRYTPLSLSNVFSGGEISRLGIDKKVGMQKVLEHFGDSLDQVIAVGDDYNDIEMLIYSPYSIVLDHAPDEVKKYADFITKDITNDGFSYAMQSLNLI</sequence>
<evidence type="ECO:0000313" key="4">
    <source>
        <dbReference type="Proteomes" id="UP001157039"/>
    </source>
</evidence>
<reference evidence="2 4" key="2">
    <citation type="journal article" date="2014" name="Int. J. Syst. Evol. Microbiol.">
        <title>Complete genome sequence of Corynebacterium casei LMG S-19264T (=DSM 44701T), isolated from a smear-ripened cheese.</title>
        <authorList>
            <consortium name="US DOE Joint Genome Institute (JGI-PGF)"/>
            <person name="Walter F."/>
            <person name="Albersmeier A."/>
            <person name="Kalinowski J."/>
            <person name="Ruckert C."/>
        </authorList>
    </citation>
    <scope>NUCLEOTIDE SEQUENCE [LARGE SCALE GENOMIC DNA]</scope>
    <source>
        <strain evidence="2 4">NBRC 114545</strain>
    </source>
</reference>
<dbReference type="GO" id="GO:0000287">
    <property type="term" value="F:magnesium ion binding"/>
    <property type="evidence" value="ECO:0007669"/>
    <property type="project" value="TreeGrafter"/>
</dbReference>
<dbReference type="Gene3D" id="3.40.50.1000">
    <property type="entry name" value="HAD superfamily/HAD-like"/>
    <property type="match status" value="1"/>
</dbReference>
<evidence type="ECO:0000313" key="3">
    <source>
        <dbReference type="Proteomes" id="UP000268310"/>
    </source>
</evidence>
<dbReference type="Pfam" id="PF08282">
    <property type="entry name" value="Hydrolase_3"/>
    <property type="match status" value="1"/>
</dbReference>
<accession>A0AA37XJW8</accession>